<dbReference type="EMBL" id="AP024849">
    <property type="protein sequence ID" value="BCZ45332.1"/>
    <property type="molecule type" value="Genomic_DNA"/>
</dbReference>
<evidence type="ECO:0000256" key="1">
    <source>
        <dbReference type="ARBA" id="ARBA00022729"/>
    </source>
</evidence>
<dbReference type="InterPro" id="IPR002509">
    <property type="entry name" value="NODB_dom"/>
</dbReference>
<dbReference type="PROSITE" id="PS51677">
    <property type="entry name" value="NODB"/>
    <property type="match status" value="1"/>
</dbReference>
<dbReference type="Gene3D" id="3.20.20.370">
    <property type="entry name" value="Glycoside hydrolase/deacetylase"/>
    <property type="match status" value="1"/>
</dbReference>
<protein>
    <submittedName>
        <fullName evidence="3">Polysaccharide deacetylase</fullName>
    </submittedName>
</protein>
<evidence type="ECO:0000259" key="2">
    <source>
        <dbReference type="PROSITE" id="PS51677"/>
    </source>
</evidence>
<sequence>MIKVIIDKDIKFEVKTMNIKFDLFPEGKTKALTMSYDDGQIFDRRLISIFNKYGIKGTFHLNSGILDRETFITKAEVAELYKGHEVSVHAKTHPFLDCIPVEAVIEEIIEDRKCLESLVGYPIKGMSYPYGAFNEQLIRTIEGLGMQYSRTVISHHDFYIPENFLAWNATCHHDDNLIELGEKFVHYEFKGKLKLMYVWGHSFEFERNNNWNLIENFCELVSKNSDIWFGTNIEVMRYIKALKKLEFSANGDIVYNPTAITVWISVDDKAIKVNAGEIIRL</sequence>
<organism evidence="3 4">
    <name type="scientific">Clostridium gelidum</name>
    <dbReference type="NCBI Taxonomy" id="704125"/>
    <lineage>
        <taxon>Bacteria</taxon>
        <taxon>Bacillati</taxon>
        <taxon>Bacillota</taxon>
        <taxon>Clostridia</taxon>
        <taxon>Eubacteriales</taxon>
        <taxon>Clostridiaceae</taxon>
        <taxon>Clostridium</taxon>
    </lineage>
</organism>
<dbReference type="InterPro" id="IPR051398">
    <property type="entry name" value="Polysacch_Deacetylase"/>
</dbReference>
<dbReference type="PANTHER" id="PTHR34216">
    <property type="match status" value="1"/>
</dbReference>
<accession>A0ABN6IXZ8</accession>
<dbReference type="SUPFAM" id="SSF88713">
    <property type="entry name" value="Glycoside hydrolase/deacetylase"/>
    <property type="match status" value="1"/>
</dbReference>
<dbReference type="InterPro" id="IPR011330">
    <property type="entry name" value="Glyco_hydro/deAcase_b/a-brl"/>
</dbReference>
<evidence type="ECO:0000313" key="4">
    <source>
        <dbReference type="Proteomes" id="UP000824633"/>
    </source>
</evidence>
<proteinExistence type="predicted"/>
<keyword evidence="1" id="KW-0732">Signal</keyword>
<name>A0ABN6IXZ8_9CLOT</name>
<reference evidence="4" key="1">
    <citation type="submission" date="2021-07" db="EMBL/GenBank/DDBJ databases">
        <title>Complete genome sequencing of a Clostridium isolate.</title>
        <authorList>
            <person name="Ueki A."/>
            <person name="Tonouchi A."/>
        </authorList>
    </citation>
    <scope>NUCLEOTIDE SEQUENCE [LARGE SCALE GENOMIC DNA]</scope>
    <source>
        <strain evidence="4">C5S11</strain>
    </source>
</reference>
<dbReference type="PANTHER" id="PTHR34216:SF11">
    <property type="entry name" value="CHITOOLIGOSACCHARIDE DEACETYLASE"/>
    <property type="match status" value="1"/>
</dbReference>
<evidence type="ECO:0000313" key="3">
    <source>
        <dbReference type="EMBL" id="BCZ45332.1"/>
    </source>
</evidence>
<keyword evidence="4" id="KW-1185">Reference proteome</keyword>
<dbReference type="Pfam" id="PF01522">
    <property type="entry name" value="Polysacc_deac_1"/>
    <property type="match status" value="1"/>
</dbReference>
<dbReference type="Proteomes" id="UP000824633">
    <property type="component" value="Chromosome"/>
</dbReference>
<feature type="domain" description="NodB homology" evidence="2">
    <location>
        <begin position="28"/>
        <end position="230"/>
    </location>
</feature>
<dbReference type="CDD" id="cd10967">
    <property type="entry name" value="CE4_GLA_like_6s"/>
    <property type="match status" value="1"/>
</dbReference>
<gene>
    <name evidence="3" type="ORF">psyc5s11_13990</name>
</gene>